<dbReference type="InterPro" id="IPR022646">
    <property type="entry name" value="SecD/SecF_CS"/>
</dbReference>
<comment type="caution">
    <text evidence="13">Lacks conserved residue(s) required for the propagation of feature annotation.</text>
</comment>
<evidence type="ECO:0000256" key="2">
    <source>
        <dbReference type="ARBA" id="ARBA00022448"/>
    </source>
</evidence>
<evidence type="ECO:0000256" key="1">
    <source>
        <dbReference type="ARBA" id="ARBA00004651"/>
    </source>
</evidence>
<dbReference type="RefSeq" id="WP_090595942.1">
    <property type="nucleotide sequence ID" value="NZ_FNCS01000005.1"/>
</dbReference>
<dbReference type="Gene3D" id="3.30.1360.200">
    <property type="match status" value="1"/>
</dbReference>
<evidence type="ECO:0000256" key="4">
    <source>
        <dbReference type="ARBA" id="ARBA00022519"/>
    </source>
</evidence>
<organism evidence="18 19">
    <name type="scientific">Pelagibacterium luteolum</name>
    <dbReference type="NCBI Taxonomy" id="440168"/>
    <lineage>
        <taxon>Bacteria</taxon>
        <taxon>Pseudomonadati</taxon>
        <taxon>Pseudomonadota</taxon>
        <taxon>Alphaproteobacteria</taxon>
        <taxon>Hyphomicrobiales</taxon>
        <taxon>Devosiaceae</taxon>
        <taxon>Pelagibacterium</taxon>
    </lineage>
</organism>
<comment type="similarity">
    <text evidence="14">Belongs to the SecD/SecF family. SecF subfamily.</text>
</comment>
<dbReference type="InterPro" id="IPR022645">
    <property type="entry name" value="SecD/SecF_bac"/>
</dbReference>
<dbReference type="Pfam" id="PF02355">
    <property type="entry name" value="SecD_SecF_C"/>
    <property type="match status" value="2"/>
</dbReference>
<dbReference type="STRING" id="440168.SAMN04487974_10599"/>
<feature type="transmembrane region" description="Helical" evidence="13">
    <location>
        <begin position="800"/>
        <end position="824"/>
    </location>
</feature>
<dbReference type="HAMAP" id="MF_01464_B">
    <property type="entry name" value="SecF_B"/>
    <property type="match status" value="1"/>
</dbReference>
<keyword evidence="2 13" id="KW-0813">Transport</keyword>
<dbReference type="EMBL" id="FNCS01000005">
    <property type="protein sequence ID" value="SDG64915.1"/>
    <property type="molecule type" value="Genomic_DNA"/>
</dbReference>
<keyword evidence="5 13" id="KW-0812">Transmembrane</keyword>
<keyword evidence="4" id="KW-0997">Cell inner membrane</keyword>
<feature type="domain" description="SecDF P1 head subdomain" evidence="17">
    <location>
        <begin position="246"/>
        <end position="346"/>
    </location>
</feature>
<dbReference type="Pfam" id="PF21760">
    <property type="entry name" value="SecD_1st"/>
    <property type="match status" value="1"/>
</dbReference>
<comment type="subunit">
    <text evidence="13">Forms a complex with SecF. Part of the essential Sec protein translocation apparatus which comprises SecA, SecYEG and auxiliary proteins SecDF-YajC and YidC.</text>
</comment>
<feature type="transmembrane region" description="Helical" evidence="13">
    <location>
        <begin position="491"/>
        <end position="519"/>
    </location>
</feature>
<dbReference type="Gene3D" id="3.30.70.3400">
    <property type="match status" value="1"/>
</dbReference>
<dbReference type="FunFam" id="1.20.1640.10:FF:000024">
    <property type="entry name" value="Multifunctional fusion protein"/>
    <property type="match status" value="1"/>
</dbReference>
<keyword evidence="19" id="KW-1185">Reference proteome</keyword>
<dbReference type="GO" id="GO:0006605">
    <property type="term" value="P:protein targeting"/>
    <property type="evidence" value="ECO:0007669"/>
    <property type="project" value="UniProtKB-UniRule"/>
</dbReference>
<accession>A0A1G7VYS2</accession>
<dbReference type="PANTHER" id="PTHR30081">
    <property type="entry name" value="PROTEIN-EXPORT MEMBRANE PROTEIN SEC"/>
    <property type="match status" value="1"/>
</dbReference>
<comment type="similarity">
    <text evidence="13">Belongs to the SecD/SecF family. SecD subfamily.</text>
</comment>
<feature type="transmembrane region" description="Helical" evidence="13">
    <location>
        <begin position="365"/>
        <end position="385"/>
    </location>
</feature>
<dbReference type="Proteomes" id="UP000199495">
    <property type="component" value="Unassembled WGS sequence"/>
</dbReference>
<evidence type="ECO:0000256" key="7">
    <source>
        <dbReference type="ARBA" id="ARBA00022989"/>
    </source>
</evidence>
<dbReference type="InterPro" id="IPR055344">
    <property type="entry name" value="SecD_SecF_C_bact"/>
</dbReference>
<comment type="function">
    <text evidence="10 13">Part of the Sec protein translocase complex. Interacts with the SecYEG preprotein conducting channel. SecDF uses the proton motive force (PMF) to complete protein translocation after the ATP-dependent function of SecA.</text>
</comment>
<dbReference type="GO" id="GO:0065002">
    <property type="term" value="P:intracellular protein transmembrane transport"/>
    <property type="evidence" value="ECO:0007669"/>
    <property type="project" value="UniProtKB-UniRule"/>
</dbReference>
<evidence type="ECO:0000259" key="17">
    <source>
        <dbReference type="Pfam" id="PF22599"/>
    </source>
</evidence>
<dbReference type="GO" id="GO:0015450">
    <property type="term" value="F:protein-transporting ATPase activity"/>
    <property type="evidence" value="ECO:0007669"/>
    <property type="project" value="InterPro"/>
</dbReference>
<evidence type="ECO:0000256" key="5">
    <source>
        <dbReference type="ARBA" id="ARBA00022692"/>
    </source>
</evidence>
<dbReference type="InterPro" id="IPR022813">
    <property type="entry name" value="SecD/SecF_arch_bac"/>
</dbReference>
<feature type="transmembrane region" description="Helical" evidence="13">
    <location>
        <begin position="665"/>
        <end position="686"/>
    </location>
</feature>
<reference evidence="18 19" key="1">
    <citation type="submission" date="2016-10" db="EMBL/GenBank/DDBJ databases">
        <authorList>
            <person name="de Groot N.N."/>
        </authorList>
    </citation>
    <scope>NUCLEOTIDE SEQUENCE [LARGE SCALE GENOMIC DNA]</scope>
    <source>
        <strain evidence="18 19">CGMCC 1.10267</strain>
    </source>
</reference>
<evidence type="ECO:0000313" key="19">
    <source>
        <dbReference type="Proteomes" id="UP000199495"/>
    </source>
</evidence>
<dbReference type="Pfam" id="PF22599">
    <property type="entry name" value="SecDF_P1_head"/>
    <property type="match status" value="1"/>
</dbReference>
<dbReference type="PANTHER" id="PTHR30081:SF1">
    <property type="entry name" value="PROTEIN TRANSLOCASE SUBUNIT SECD"/>
    <property type="match status" value="1"/>
</dbReference>
<evidence type="ECO:0000256" key="9">
    <source>
        <dbReference type="ARBA" id="ARBA00023136"/>
    </source>
</evidence>
<evidence type="ECO:0000256" key="11">
    <source>
        <dbReference type="ARBA" id="ARBA00060856"/>
    </source>
</evidence>
<dbReference type="GO" id="GO:0043952">
    <property type="term" value="P:protein transport by the Sec complex"/>
    <property type="evidence" value="ECO:0007669"/>
    <property type="project" value="UniProtKB-UniRule"/>
</dbReference>
<keyword evidence="9 13" id="KW-0472">Membrane</keyword>
<comment type="subunit">
    <text evidence="14">Forms a complex with SecD. Part of the essential Sec protein translocation apparatus which comprises SecA, SecYEG and auxiliary proteins SecDF-YajC and YidC.</text>
</comment>
<dbReference type="FunFam" id="1.20.1640.10:FF:000004">
    <property type="entry name" value="Protein translocase subunit SecD"/>
    <property type="match status" value="1"/>
</dbReference>
<keyword evidence="3 13" id="KW-1003">Cell membrane</keyword>
<dbReference type="OrthoDB" id="9805019at2"/>
<feature type="transmembrane region" description="Helical" evidence="13">
    <location>
        <begin position="392"/>
        <end position="414"/>
    </location>
</feature>
<evidence type="ECO:0000256" key="12">
    <source>
        <dbReference type="ARBA" id="ARBA00061053"/>
    </source>
</evidence>
<evidence type="ECO:0000313" key="18">
    <source>
        <dbReference type="EMBL" id="SDG64915.1"/>
    </source>
</evidence>
<evidence type="ECO:0000256" key="8">
    <source>
        <dbReference type="ARBA" id="ARBA00023010"/>
    </source>
</evidence>
<evidence type="ECO:0000256" key="10">
    <source>
        <dbReference type="ARBA" id="ARBA00059018"/>
    </source>
</evidence>
<protein>
    <recommendedName>
        <fullName evidence="13 14">Multifunctional fusion protein</fullName>
    </recommendedName>
    <domain>
        <recommendedName>
            <fullName evidence="13">Protein translocase subunit SecD</fullName>
        </recommendedName>
    </domain>
    <domain>
        <recommendedName>
            <fullName evidence="14">Protein-export membrane protein SecF</fullName>
        </recommendedName>
    </domain>
</protein>
<sequence>MKLPSFKSIAVLIVSLVSIVTVFPNFIDDETLSNLPDFMPKQEIVLGLDLQGGSHLLLQVNEDDIVQGRLADIRRDARALLIQAGIGSIITTSGPNLDVELTDSSQLQQAREILAPLQVTLEGNLFQTGSIQETTVTTTGGRVRITLTEDAITSRMSALVAQSLEVIRSRIDEVGTTEPIIQRQGDSRILVQVPGFGDSERLKDLISQTARLTFHLVYPSMTAAQAEAQGLPAGTIIVPSNDGFDELLYEDVALGGEQLIDAQPSFDQNGQPVVTFRFNTQGALAFGEITSENVGRRFAIVLDDQVITAPTIQQPITGGTGQISGTFTPETASDLAVLLRAGALPATLDVVEERTVGPSLGADSINAGITAGIIATIGVVIFMFVAYGTFGLFANLALLLNIAMMLAVLSLLGATLTLPGIAGIVLTIGVAVDSNVIIFERIREEFAAGRTAAQSISSGFQRAMLTVVDANITTLIAAAVLFFLGSGPVQGFAVTLAIGVVTTMFTAYTVTQIFIEFWYRRRRPKTLRVNLLEKFLPLEPKIPFMKWRIPALVISGLLTLGAIAAPLISGLNLGIDFTGGTAIELQAREGDADIIDLRERLGLLELGEVQVQEFGTPRDVLVRIGIQEGGDAAQQVAVSQVTQAVDENYEVRRTEAVSGTVSGELAMSGTIGIIVAMIGIVIYVWLRFEWQFGVGALAALLHDALMTIGLFAVFRLEFNLTSIAAILTVIGYSLNDTVVIYDRIRENLVKYKRVSLAEIINMSLNQTLARTILTGGTSALALLALVFFGGEVIRDFTIAMAWGVFVGTYSSIFVSAPVLLYLGVKTRADAEVEKPKAERRTDGAAV</sequence>
<comment type="similarity">
    <text evidence="11">In the C-terminal section; belongs to the SecD/SecF family. SecF subfamily.</text>
</comment>
<dbReference type="NCBIfam" id="TIGR00916">
    <property type="entry name" value="2A0604s01"/>
    <property type="match status" value="2"/>
</dbReference>
<dbReference type="Gene3D" id="1.20.1640.10">
    <property type="entry name" value="Multidrug efflux transporter AcrB transmembrane domain"/>
    <property type="match status" value="2"/>
</dbReference>
<dbReference type="NCBIfam" id="TIGR00966">
    <property type="entry name" value="transloc_SecF"/>
    <property type="match status" value="1"/>
</dbReference>
<dbReference type="InterPro" id="IPR054384">
    <property type="entry name" value="SecDF_P1_head"/>
</dbReference>
<feature type="transmembrane region" description="Helical" evidence="13">
    <location>
        <begin position="463"/>
        <end position="485"/>
    </location>
</feature>
<feature type="transmembrane region" description="Helical" evidence="13">
    <location>
        <begin position="420"/>
        <end position="442"/>
    </location>
</feature>
<feature type="transmembrane region" description="Helical" evidence="13">
    <location>
        <begin position="720"/>
        <end position="741"/>
    </location>
</feature>
<feature type="domain" description="Protein export membrane protein SecD/SecF C-terminal" evidence="15">
    <location>
        <begin position="350"/>
        <end position="513"/>
    </location>
</feature>
<dbReference type="NCBIfam" id="NF009583">
    <property type="entry name" value="PRK13024.1-3"/>
    <property type="match status" value="1"/>
</dbReference>
<evidence type="ECO:0000256" key="6">
    <source>
        <dbReference type="ARBA" id="ARBA00022927"/>
    </source>
</evidence>
<dbReference type="InterPro" id="IPR048634">
    <property type="entry name" value="SecD_SecF_C"/>
</dbReference>
<gene>
    <name evidence="13" type="primary">secD</name>
    <name evidence="14" type="synonym">secF</name>
    <name evidence="18" type="ORF">SAMN04487974_10599</name>
</gene>
<dbReference type="AlphaFoldDB" id="A0A1G7VYS2"/>
<feature type="domain" description="Protein translocase subunit SecDF P1" evidence="16">
    <location>
        <begin position="160"/>
        <end position="217"/>
    </location>
</feature>
<feature type="transmembrane region" description="Helical" evidence="13">
    <location>
        <begin position="693"/>
        <end position="714"/>
    </location>
</feature>
<dbReference type="PRINTS" id="PR01755">
    <property type="entry name" value="SECFTRNLCASE"/>
</dbReference>
<feature type="transmembrane region" description="Helical" evidence="13">
    <location>
        <begin position="549"/>
        <end position="568"/>
    </location>
</feature>
<evidence type="ECO:0000259" key="16">
    <source>
        <dbReference type="Pfam" id="PF21760"/>
    </source>
</evidence>
<feature type="domain" description="Protein export membrane protein SecD/SecF C-terminal" evidence="15">
    <location>
        <begin position="639"/>
        <end position="823"/>
    </location>
</feature>
<dbReference type="GO" id="GO:0005886">
    <property type="term" value="C:plasma membrane"/>
    <property type="evidence" value="ECO:0007669"/>
    <property type="project" value="UniProtKB-SubCell"/>
</dbReference>
<dbReference type="Pfam" id="PF07549">
    <property type="entry name" value="Sec_GG"/>
    <property type="match status" value="2"/>
</dbReference>
<dbReference type="FunFam" id="3.30.1360.200:FF:000002">
    <property type="entry name" value="Preprotein translocase subunit SecD"/>
    <property type="match status" value="1"/>
</dbReference>
<dbReference type="SUPFAM" id="SSF82866">
    <property type="entry name" value="Multidrug efflux transporter AcrB transmembrane domain"/>
    <property type="match status" value="2"/>
</dbReference>
<evidence type="ECO:0000256" key="13">
    <source>
        <dbReference type="HAMAP-Rule" id="MF_01463"/>
    </source>
</evidence>
<dbReference type="InterPro" id="IPR005791">
    <property type="entry name" value="SecD"/>
</dbReference>
<evidence type="ECO:0000256" key="14">
    <source>
        <dbReference type="HAMAP-Rule" id="MF_01464"/>
    </source>
</evidence>
<comment type="subcellular location">
    <subcellularLocation>
        <location evidence="1 13">Cell membrane</location>
        <topology evidence="1 13">Multi-pass membrane protein</topology>
    </subcellularLocation>
</comment>
<feature type="transmembrane region" description="Helical" evidence="13">
    <location>
        <begin position="768"/>
        <end position="788"/>
    </location>
</feature>
<keyword evidence="8 13" id="KW-0811">Translocation</keyword>
<keyword evidence="6 13" id="KW-0653">Protein transport</keyword>
<evidence type="ECO:0000256" key="3">
    <source>
        <dbReference type="ARBA" id="ARBA00022475"/>
    </source>
</evidence>
<dbReference type="InterPro" id="IPR005665">
    <property type="entry name" value="SecF_bac"/>
</dbReference>
<keyword evidence="7 13" id="KW-1133">Transmembrane helix</keyword>
<dbReference type="HAMAP" id="MF_01463_B">
    <property type="entry name" value="SecD_B"/>
    <property type="match status" value="1"/>
</dbReference>
<evidence type="ECO:0000259" key="15">
    <source>
        <dbReference type="Pfam" id="PF02355"/>
    </source>
</evidence>
<comment type="similarity">
    <text evidence="12">In the N-terminal section; belongs to the SecD/SecF family. SecD subfamily.</text>
</comment>
<proteinExistence type="inferred from homology"/>
<name>A0A1G7VYS2_9HYPH</name>
<dbReference type="NCBIfam" id="TIGR01129">
    <property type="entry name" value="secD"/>
    <property type="match status" value="1"/>
</dbReference>
<dbReference type="InterPro" id="IPR048631">
    <property type="entry name" value="SecD_1st"/>
</dbReference>